<dbReference type="InterPro" id="IPR009719">
    <property type="entry name" value="GIP1_N"/>
</dbReference>
<keyword evidence="4" id="KW-1185">Reference proteome</keyword>
<evidence type="ECO:0000259" key="2">
    <source>
        <dbReference type="Pfam" id="PF06972"/>
    </source>
</evidence>
<feature type="region of interest" description="Disordered" evidence="1">
    <location>
        <begin position="502"/>
        <end position="537"/>
    </location>
</feature>
<evidence type="ECO:0000256" key="1">
    <source>
        <dbReference type="SAM" id="MobiDB-lite"/>
    </source>
</evidence>
<feature type="compositionally biased region" description="Polar residues" evidence="1">
    <location>
        <begin position="167"/>
        <end position="183"/>
    </location>
</feature>
<dbReference type="Gene3D" id="1.10.8.10">
    <property type="entry name" value="DNA helicase RuvA subunit, C-terminal domain"/>
    <property type="match status" value="1"/>
</dbReference>
<evidence type="ECO:0000313" key="4">
    <source>
        <dbReference type="Proteomes" id="UP001367508"/>
    </source>
</evidence>
<feature type="compositionally biased region" description="Polar residues" evidence="1">
    <location>
        <begin position="502"/>
        <end position="530"/>
    </location>
</feature>
<feature type="compositionally biased region" description="Basic and acidic residues" evidence="1">
    <location>
        <begin position="83"/>
        <end position="93"/>
    </location>
</feature>
<sequence>MGSESKNRNGDGCGGDRERVGVAQEVPATVKKVVQSVKEIVNCTEQEIYVVLKECDMDPNRAVERLLAQDTFREVRSKRERRKEMKEAFDSRTKGNNAGFSRGSKTGAGSDRSVVQSGLTHVTNNEHVKAIDEGEDGSLCPAVTSSATPAVGKSTKLDYFSTDNRRQSLGTGYSVSDSAQASPAPQPSMVGMNKGRLSMADIVRMGRTSQDAVSHNHCNALGTSTCGNSESSVGLPYQSHSEQQTFHDDRSVIEQPVARNSQELNISASSNASGPFEPPSFHDTAVCLRRNCELGSAQVSWGDVACDNVISEKIESASISSKQTILSSHTGLRSDSNSNLRNTLYSDLCSSYEPHEDVSSAASIFQRLNIGESTQKVLTFGDDPTVVIPNHLQALGADCSHLSFGTYNGGSSSASSAILISNHLSKSGLEEKCVAVDDSSARCLDASSVYHDDKQFGFDFLRGTAGGNNPDFLSSPKQGFVKHIVPEETPENECDRYTASATDPSLQRSHWVNPSPTLKQPGLQNENDSSFPRERYADSNSLPGDVLAFLMSQSQPARHSNAVSSIGNPAISMSEVMEPGTFVLRKRSALHQDPTVQSSAHFRQLPGSKGYLSLPQNQSYITTINSQQAFSGNTAYNQSSADMKYNLPQNRNEFLTSRLPPATARDAFSYGNLGSSFYSPGSFLSNPTAGYRMPPSKFDEILPSRYNGGHNISSIQQHGSLSHWDYGAESRSSIIPERNQYNFAGQPNQASLSQYASAGYSDLHSQARVLEELKQTGGFQDLSSKQLHQFWQHSR</sequence>
<dbReference type="Proteomes" id="UP001367508">
    <property type="component" value="Unassembled WGS sequence"/>
</dbReference>
<feature type="domain" description="GBF-interacting protein 1 N-terminal" evidence="2">
    <location>
        <begin position="26"/>
        <end position="84"/>
    </location>
</feature>
<evidence type="ECO:0000313" key="3">
    <source>
        <dbReference type="EMBL" id="KAK7305012.1"/>
    </source>
</evidence>
<name>A0AAN9PPH0_CANGL</name>
<dbReference type="SUPFAM" id="SSF46934">
    <property type="entry name" value="UBA-like"/>
    <property type="match status" value="1"/>
</dbReference>
<dbReference type="PANTHER" id="PTHR46445:SF14">
    <property type="entry name" value="DUF1296 FAMILY PROTEIN"/>
    <property type="match status" value="1"/>
</dbReference>
<organism evidence="3 4">
    <name type="scientific">Canavalia gladiata</name>
    <name type="common">Sword bean</name>
    <name type="synonym">Dolichos gladiatus</name>
    <dbReference type="NCBI Taxonomy" id="3824"/>
    <lineage>
        <taxon>Eukaryota</taxon>
        <taxon>Viridiplantae</taxon>
        <taxon>Streptophyta</taxon>
        <taxon>Embryophyta</taxon>
        <taxon>Tracheophyta</taxon>
        <taxon>Spermatophyta</taxon>
        <taxon>Magnoliopsida</taxon>
        <taxon>eudicotyledons</taxon>
        <taxon>Gunneridae</taxon>
        <taxon>Pentapetalae</taxon>
        <taxon>rosids</taxon>
        <taxon>fabids</taxon>
        <taxon>Fabales</taxon>
        <taxon>Fabaceae</taxon>
        <taxon>Papilionoideae</taxon>
        <taxon>50 kb inversion clade</taxon>
        <taxon>NPAAA clade</taxon>
        <taxon>indigoferoid/millettioid clade</taxon>
        <taxon>Phaseoleae</taxon>
        <taxon>Canavalia</taxon>
    </lineage>
</organism>
<gene>
    <name evidence="3" type="ORF">VNO77_42910</name>
</gene>
<feature type="region of interest" description="Disordered" evidence="1">
    <location>
        <begin position="1"/>
        <end position="20"/>
    </location>
</feature>
<proteinExistence type="predicted"/>
<protein>
    <recommendedName>
        <fullName evidence="2">GBF-interacting protein 1 N-terminal domain-containing protein</fullName>
    </recommendedName>
</protein>
<comment type="caution">
    <text evidence="3">The sequence shown here is derived from an EMBL/GenBank/DDBJ whole genome shotgun (WGS) entry which is preliminary data.</text>
</comment>
<feature type="region of interest" description="Disordered" evidence="1">
    <location>
        <begin position="83"/>
        <end position="112"/>
    </location>
</feature>
<dbReference type="EMBL" id="JAYMYQ010000011">
    <property type="protein sequence ID" value="KAK7305012.1"/>
    <property type="molecule type" value="Genomic_DNA"/>
</dbReference>
<feature type="region of interest" description="Disordered" evidence="1">
    <location>
        <begin position="158"/>
        <end position="192"/>
    </location>
</feature>
<accession>A0AAN9PPH0</accession>
<dbReference type="Pfam" id="PF06972">
    <property type="entry name" value="GIP1_N"/>
    <property type="match status" value="1"/>
</dbReference>
<reference evidence="3 4" key="1">
    <citation type="submission" date="2024-01" db="EMBL/GenBank/DDBJ databases">
        <title>The genomes of 5 underutilized Papilionoideae crops provide insights into root nodulation and disease resistanc.</title>
        <authorList>
            <person name="Jiang F."/>
        </authorList>
    </citation>
    <scope>NUCLEOTIDE SEQUENCE [LARGE SCALE GENOMIC DNA]</scope>
    <source>
        <strain evidence="3">LVBAO_FW01</strain>
        <tissue evidence="3">Leaves</tissue>
    </source>
</reference>
<dbReference type="PANTHER" id="PTHR46445">
    <property type="entry name" value="RNA POLYMERASE II DEGRADATION FACTOR-LIKE PROTEIN (DUF1296)"/>
    <property type="match status" value="1"/>
</dbReference>
<dbReference type="AlphaFoldDB" id="A0AAN9PPH0"/>
<dbReference type="InterPro" id="IPR009060">
    <property type="entry name" value="UBA-like_sf"/>
</dbReference>